<dbReference type="EMBL" id="CAJJDN010000008">
    <property type="protein sequence ID" value="CAD8053954.1"/>
    <property type="molecule type" value="Genomic_DNA"/>
</dbReference>
<sequence length="412" mass="48738">METSIYCSQHSEYIVEYIFLNKKNIKFGCVECISDLQDENQNVCFKNILLLHDIKYNPQRLLQNIQNIEDTNFQFFNRFHYKSVARIKTTFQNWENNLRSFQNQIDQFILEQRAIFEHLITNYNNTIQVISQDIKIEEFQNLIKEFGTVNDNLQRDVEEQILNKINQYIENLEKNNAKELNDTLKRIKYQYIKQSENQKFPDIQDLENSFMQMIKSTTDLNKQIEKSFNLLNQMNSSLVSNSYSKYLIDLIQEKTNKNIKEIKLLYLGSRDGLNGQSLWNKIDGKENLIFIFKSKNAGKNIFGSYIQCKMIQELNNWQSDETMSSFIFSYTHNEIYPLKQDEKQHAILCQPISYAVWIGMSGNIGICNDFINGQSYLGSSYEWDKFENKRSSHLFGGDKPNIEECEVYELLI</sequence>
<name>A0A8S1KSK4_9CILI</name>
<dbReference type="InterPro" id="IPR006571">
    <property type="entry name" value="TLDc_dom"/>
</dbReference>
<dbReference type="Pfam" id="PF07534">
    <property type="entry name" value="TLD"/>
    <property type="match status" value="1"/>
</dbReference>
<feature type="coiled-coil region" evidence="1">
    <location>
        <begin position="136"/>
        <end position="182"/>
    </location>
</feature>
<evidence type="ECO:0000259" key="2">
    <source>
        <dbReference type="Pfam" id="PF07534"/>
    </source>
</evidence>
<proteinExistence type="predicted"/>
<keyword evidence="1" id="KW-0175">Coiled coil</keyword>
<dbReference type="AlphaFoldDB" id="A0A8S1KSK4"/>
<dbReference type="OrthoDB" id="309150at2759"/>
<feature type="coiled-coil region" evidence="1">
    <location>
        <begin position="84"/>
        <end position="111"/>
    </location>
</feature>
<comment type="caution">
    <text evidence="3">The sequence shown here is derived from an EMBL/GenBank/DDBJ whole genome shotgun (WGS) entry which is preliminary data.</text>
</comment>
<reference evidence="3" key="1">
    <citation type="submission" date="2021-01" db="EMBL/GenBank/DDBJ databases">
        <authorList>
            <consortium name="Genoscope - CEA"/>
            <person name="William W."/>
        </authorList>
    </citation>
    <scope>NUCLEOTIDE SEQUENCE</scope>
</reference>
<protein>
    <recommendedName>
        <fullName evidence="2">TLDc domain-containing protein</fullName>
    </recommendedName>
</protein>
<accession>A0A8S1KSK4</accession>
<gene>
    <name evidence="3" type="ORF">PSON_ATCC_30995.1.T0080020</name>
</gene>
<evidence type="ECO:0000313" key="3">
    <source>
        <dbReference type="EMBL" id="CAD8053954.1"/>
    </source>
</evidence>
<organism evidence="3 4">
    <name type="scientific">Paramecium sonneborni</name>
    <dbReference type="NCBI Taxonomy" id="65129"/>
    <lineage>
        <taxon>Eukaryota</taxon>
        <taxon>Sar</taxon>
        <taxon>Alveolata</taxon>
        <taxon>Ciliophora</taxon>
        <taxon>Intramacronucleata</taxon>
        <taxon>Oligohymenophorea</taxon>
        <taxon>Peniculida</taxon>
        <taxon>Parameciidae</taxon>
        <taxon>Paramecium</taxon>
    </lineage>
</organism>
<feature type="domain" description="TLDc" evidence="2">
    <location>
        <begin position="235"/>
        <end position="410"/>
    </location>
</feature>
<dbReference type="Proteomes" id="UP000692954">
    <property type="component" value="Unassembled WGS sequence"/>
</dbReference>
<keyword evidence="4" id="KW-1185">Reference proteome</keyword>
<evidence type="ECO:0000313" key="4">
    <source>
        <dbReference type="Proteomes" id="UP000692954"/>
    </source>
</evidence>
<evidence type="ECO:0000256" key="1">
    <source>
        <dbReference type="SAM" id="Coils"/>
    </source>
</evidence>